<name>A0A4E0RKW4_FASHE</name>
<feature type="compositionally biased region" description="Acidic residues" evidence="1">
    <location>
        <begin position="107"/>
        <end position="122"/>
    </location>
</feature>
<dbReference type="AlphaFoldDB" id="A0A4E0RKW4"/>
<keyword evidence="3" id="KW-1185">Reference proteome</keyword>
<evidence type="ECO:0000256" key="1">
    <source>
        <dbReference type="SAM" id="MobiDB-lite"/>
    </source>
</evidence>
<organism evidence="2 3">
    <name type="scientific">Fasciola hepatica</name>
    <name type="common">Liver fluke</name>
    <dbReference type="NCBI Taxonomy" id="6192"/>
    <lineage>
        <taxon>Eukaryota</taxon>
        <taxon>Metazoa</taxon>
        <taxon>Spiralia</taxon>
        <taxon>Lophotrochozoa</taxon>
        <taxon>Platyhelminthes</taxon>
        <taxon>Trematoda</taxon>
        <taxon>Digenea</taxon>
        <taxon>Plagiorchiida</taxon>
        <taxon>Echinostomata</taxon>
        <taxon>Echinostomatoidea</taxon>
        <taxon>Fasciolidae</taxon>
        <taxon>Fasciola</taxon>
    </lineage>
</organism>
<evidence type="ECO:0000313" key="3">
    <source>
        <dbReference type="Proteomes" id="UP000230066"/>
    </source>
</evidence>
<dbReference type="EMBL" id="JXXN02000251">
    <property type="protein sequence ID" value="THD28043.1"/>
    <property type="molecule type" value="Genomic_DNA"/>
</dbReference>
<feature type="region of interest" description="Disordered" evidence="1">
    <location>
        <begin position="274"/>
        <end position="305"/>
    </location>
</feature>
<sequence>MQLIMTSKRKLDIGDAEFEFLHNYLIQMSKISVADAKSMLLMIKSFSPNSLRLKQVEYEMAKDHGDISAAAHLFSQLFLSGRELLTDEISILFDGLKKSPPDKASLDGDEGEEGEVFGDDDDEDDLTLELKPTATDSNGFKRTLPLCDYRRTLAYELLSIVYQVFDNAKLERRLLEKMVNLSLNFLYQSMASLYDQPFVFGSEKRRPELVKPPSEYIVDCLRMSAVFLQWPLNLFIKQESFEEQCPALDVTILKPASELLAILDESWEEILLEQKQTSHSGESESNSKRRRVAQRRDETTHSNSKMSVLSHQSVALFWTLLLSTAEKYVSLTRPCFTQPPIVKKDQLSVSSYPLDMSFIFPCSSMNRKPSCQNAIASTLSVLTHLWQFRKYKQVPEYYTLGSCELDLWDAAIRPSIRPSTREPSPSLEEIVCFDLTLSGVLNAPWTTRSSNLDRSQDSAILDDLITFFCPQNDHDFLRWILCAYSFNPFTRKPWNDLVRNQQDFVEKFNSVIVNSPNSESCPVQMTETCWLIPVTQRNISYLGLKVIASWLCSHMSHSSGLLEVVNLNATCLACILCQVDTLTKPDAFLTHLWPAPFQTIIHLIGSNWSEARVRFLEWIKPPISALADSSLINELVRLEANWLSKMESTQSEFMEACVSCMKSQSGEPIFARLLRFIQTESETILSCLNDLPTLST</sequence>
<protein>
    <submittedName>
        <fullName evidence="2">Uncharacterized protein</fullName>
    </submittedName>
</protein>
<evidence type="ECO:0000313" key="2">
    <source>
        <dbReference type="EMBL" id="THD28043.1"/>
    </source>
</evidence>
<accession>A0A4E0RKW4</accession>
<proteinExistence type="predicted"/>
<gene>
    <name evidence="2" type="ORF">D915_001128</name>
</gene>
<comment type="caution">
    <text evidence="2">The sequence shown here is derived from an EMBL/GenBank/DDBJ whole genome shotgun (WGS) entry which is preliminary data.</text>
</comment>
<feature type="region of interest" description="Disordered" evidence="1">
    <location>
        <begin position="101"/>
        <end position="122"/>
    </location>
</feature>
<dbReference type="Proteomes" id="UP000230066">
    <property type="component" value="Unassembled WGS sequence"/>
</dbReference>
<reference evidence="2" key="1">
    <citation type="submission" date="2019-03" db="EMBL/GenBank/DDBJ databases">
        <title>Improved annotation for the trematode Fasciola hepatica.</title>
        <authorList>
            <person name="Choi Y.-J."/>
            <person name="Martin J."/>
            <person name="Mitreva M."/>
        </authorList>
    </citation>
    <scope>NUCLEOTIDE SEQUENCE [LARGE SCALE GENOMIC DNA]</scope>
</reference>